<dbReference type="Proteomes" id="UP000030748">
    <property type="component" value="Unassembled WGS sequence"/>
</dbReference>
<organism evidence="7 8">
    <name type="scientific">Erythranthe guttata</name>
    <name type="common">Yellow monkey flower</name>
    <name type="synonym">Mimulus guttatus</name>
    <dbReference type="NCBI Taxonomy" id="4155"/>
    <lineage>
        <taxon>Eukaryota</taxon>
        <taxon>Viridiplantae</taxon>
        <taxon>Streptophyta</taxon>
        <taxon>Embryophyta</taxon>
        <taxon>Tracheophyta</taxon>
        <taxon>Spermatophyta</taxon>
        <taxon>Magnoliopsida</taxon>
        <taxon>eudicotyledons</taxon>
        <taxon>Gunneridae</taxon>
        <taxon>Pentapetalae</taxon>
        <taxon>asterids</taxon>
        <taxon>lamiids</taxon>
        <taxon>Lamiales</taxon>
        <taxon>Phrymaceae</taxon>
        <taxon>Erythranthe</taxon>
    </lineage>
</organism>
<dbReference type="GO" id="GO:0008757">
    <property type="term" value="F:S-adenosylmethionine-dependent methyltransferase activity"/>
    <property type="evidence" value="ECO:0007669"/>
    <property type="project" value="InterPro"/>
</dbReference>
<dbReference type="InterPro" id="IPR013216">
    <property type="entry name" value="Methyltransf_11"/>
</dbReference>
<keyword evidence="4" id="KW-0511">Multifunctional enzyme</keyword>
<dbReference type="Gene3D" id="3.40.50.150">
    <property type="entry name" value="Vaccinia Virus protein VP39"/>
    <property type="match status" value="2"/>
</dbReference>
<reference evidence="7 8" key="1">
    <citation type="journal article" date="2013" name="Proc. Natl. Acad. Sci. U.S.A.">
        <title>Fine-scale variation in meiotic recombination in Mimulus inferred from population shotgun sequencing.</title>
        <authorList>
            <person name="Hellsten U."/>
            <person name="Wright K.M."/>
            <person name="Jenkins J."/>
            <person name="Shu S."/>
            <person name="Yuan Y."/>
            <person name="Wessler S.R."/>
            <person name="Schmutz J."/>
            <person name="Willis J.H."/>
            <person name="Rokhsar D.S."/>
        </authorList>
    </citation>
    <scope>NUCLEOTIDE SEQUENCE [LARGE SCALE GENOMIC DNA]</scope>
    <source>
        <strain evidence="8">cv. DUN x IM62</strain>
    </source>
</reference>
<gene>
    <name evidence="7" type="ORF">MIMGU_mgv1a019062mg</name>
</gene>
<feature type="region of interest" description="Disordered" evidence="5">
    <location>
        <begin position="1"/>
        <end position="31"/>
    </location>
</feature>
<keyword evidence="3" id="KW-0808">Transferase</keyword>
<dbReference type="Pfam" id="PF08241">
    <property type="entry name" value="Methyltransf_11"/>
    <property type="match status" value="1"/>
</dbReference>
<evidence type="ECO:0000256" key="2">
    <source>
        <dbReference type="ARBA" id="ARBA00022603"/>
    </source>
</evidence>
<evidence type="ECO:0000313" key="7">
    <source>
        <dbReference type="EMBL" id="EYU32696.1"/>
    </source>
</evidence>
<dbReference type="FunFam" id="3.40.50.150:FF:000256">
    <property type="entry name" value="S-adenosyl-L-methionine-dependent methyltransferase superfamily protein"/>
    <property type="match status" value="1"/>
</dbReference>
<proteinExistence type="inferred from homology"/>
<dbReference type="GO" id="GO:0009820">
    <property type="term" value="P:alkaloid metabolic process"/>
    <property type="evidence" value="ECO:0007669"/>
    <property type="project" value="UniProtKB-KW"/>
</dbReference>
<dbReference type="InterPro" id="IPR051419">
    <property type="entry name" value="Lys/N-term_MeTrsfase_sf"/>
</dbReference>
<evidence type="ECO:0000259" key="6">
    <source>
        <dbReference type="Pfam" id="PF08241"/>
    </source>
</evidence>
<protein>
    <recommendedName>
        <fullName evidence="6">Methyltransferase type 11 domain-containing protein</fullName>
    </recommendedName>
</protein>
<dbReference type="InterPro" id="IPR029063">
    <property type="entry name" value="SAM-dependent_MTases_sf"/>
</dbReference>
<dbReference type="eggNOG" id="KOG2352">
    <property type="taxonomic scope" value="Eukaryota"/>
</dbReference>
<accession>A0A022QXS4</accession>
<comment type="similarity">
    <text evidence="1">Belongs to the methyltransferase superfamily.</text>
</comment>
<dbReference type="EMBL" id="KI630827">
    <property type="protein sequence ID" value="EYU32696.1"/>
    <property type="molecule type" value="Genomic_DNA"/>
</dbReference>
<dbReference type="GO" id="GO:0032259">
    <property type="term" value="P:methylation"/>
    <property type="evidence" value="ECO:0007669"/>
    <property type="project" value="UniProtKB-KW"/>
</dbReference>
<name>A0A022QXS4_ERYGU</name>
<dbReference type="PANTHER" id="PTHR12176:SF78">
    <property type="entry name" value="EEF1A LYSINE AND N-TERMINAL METHYLTRANSFERASE"/>
    <property type="match status" value="1"/>
</dbReference>
<keyword evidence="8" id="KW-1185">Reference proteome</keyword>
<keyword evidence="2" id="KW-0489">Methyltransferase</keyword>
<feature type="domain" description="Methyltransferase type 11" evidence="6">
    <location>
        <begin position="73"/>
        <end position="173"/>
    </location>
</feature>
<dbReference type="AlphaFoldDB" id="A0A022QXS4"/>
<evidence type="ECO:0000313" key="8">
    <source>
        <dbReference type="Proteomes" id="UP000030748"/>
    </source>
</evidence>
<evidence type="ECO:0000256" key="5">
    <source>
        <dbReference type="SAM" id="MobiDB-lite"/>
    </source>
</evidence>
<sequence>MEEQQTAKTNELPVASGDFTDQDSSDDFFTSKGVDDSSEWYADWPQLQALLRNHLSFPPSAPPPAELSILVPACGNSRLSEHLYDDGFKNITNVDFSKVVVSAMLRRNVEERPLMKWRVMDMTNIQFANGTFDAIVDKGGLDALVESELGLRSGILYISEVKRLLKAGGRYICLTLAKSHVLGLLFSKFRFGWKTNIYSIAHEASSGTTKKQAYILVAEKSILTVDHELFEALERENTIRAEYSNGTDTWYSLEDLKLGVKGNIRKLEPGRHVKLFLGETGVSRFFYTGVLLDAIPETEPFSDRFRVVFLKKTQSSQKIIAAESRQWRILGSLKAARLLMIVLDSSHSNVTWDDIMRDIYYFVNQLAPVEIGDDINIVATSEDDMIDGIKQRILVHQVLSILTGPIFVEDVIYDHDLAKDLIFRRLCFERTENLVHSGAPLSIEGPNDSSASSGQPKVEHKILVTGFHKGVIAGLLLFSLHSERTTSAGVLVKTVIIGLGSGILPMFMRNCLPSLQIEVVELDPVVLNVASEYFGFTEDESLKVHITDATKFVRERANSEEVIVWLHTVIHAEGNDSSKVDVLVIDVGSSDSSSGLISPEADFVEESFLLTVKDSLSDNGLFVFKLISKYSSVRGSVYSKLRKVFSNLYHFYADGDFVEIIFALKKDSPIIAENELAEACEALARSLQHNNQDWATRVLHNSKLIKPLP</sequence>
<evidence type="ECO:0000256" key="1">
    <source>
        <dbReference type="ARBA" id="ARBA00008361"/>
    </source>
</evidence>
<dbReference type="CDD" id="cd02440">
    <property type="entry name" value="AdoMet_MTases"/>
    <property type="match status" value="1"/>
</dbReference>
<dbReference type="SUPFAM" id="SSF53335">
    <property type="entry name" value="S-adenosyl-L-methionine-dependent methyltransferases"/>
    <property type="match status" value="2"/>
</dbReference>
<evidence type="ECO:0000256" key="3">
    <source>
        <dbReference type="ARBA" id="ARBA00022679"/>
    </source>
</evidence>
<evidence type="ECO:0000256" key="4">
    <source>
        <dbReference type="ARBA" id="ARBA00023268"/>
    </source>
</evidence>
<dbReference type="PANTHER" id="PTHR12176">
    <property type="entry name" value="SAM-DEPENDENT METHYLTRANSFERASE SUPERFAMILY PROTEIN"/>
    <property type="match status" value="1"/>
</dbReference>